<dbReference type="PIR" id="C75295">
    <property type="entry name" value="C75295"/>
</dbReference>
<sequence length="172" mass="19867">MRHLTDAPLRTRHRYCPPMPTDLRFPAPDGVMFQTRATLICVQDNRLLTCWDERFPDFFALPGGAVQTGESSAAAAQREWHEETGLRADVTRCATLERFFHWEGRERHEFGFFFRVELTGELPATVLDNPHVFFRWLAVDALDDHTLYPRCVPQLLRLPAGEIGHFVTDERA</sequence>
<feature type="domain" description="Nudix hydrolase" evidence="3">
    <location>
        <begin position="23"/>
        <end position="159"/>
    </location>
</feature>
<dbReference type="KEGG" id="dra:DR_2272"/>
<evidence type="ECO:0000259" key="3">
    <source>
        <dbReference type="PROSITE" id="PS51462"/>
    </source>
</evidence>
<dbReference type="PROSITE" id="PS51462">
    <property type="entry name" value="NUDIX"/>
    <property type="match status" value="1"/>
</dbReference>
<dbReference type="AlphaFoldDB" id="Q9RS55"/>
<evidence type="ECO:0000313" key="4">
    <source>
        <dbReference type="EMBL" id="AAF11817.1"/>
    </source>
</evidence>
<dbReference type="CDD" id="cd04688">
    <property type="entry name" value="NUDIX_Hydrolase"/>
    <property type="match status" value="1"/>
</dbReference>
<dbReference type="InterPro" id="IPR020476">
    <property type="entry name" value="Nudix_hydrolase"/>
</dbReference>
<dbReference type="EMBL" id="AE000513">
    <property type="protein sequence ID" value="AAF11817.1"/>
    <property type="molecule type" value="Genomic_DNA"/>
</dbReference>
<dbReference type="EnsemblBacteria" id="AAF11817">
    <property type="protein sequence ID" value="AAF11817"/>
    <property type="gene ID" value="DR_2272"/>
</dbReference>
<name>Q9RS55_DEIRA</name>
<evidence type="ECO:0000256" key="1">
    <source>
        <dbReference type="ARBA" id="ARBA00001946"/>
    </source>
</evidence>
<dbReference type="eggNOG" id="COG0494">
    <property type="taxonomic scope" value="Bacteria"/>
</dbReference>
<evidence type="ECO:0000313" key="5">
    <source>
        <dbReference type="Proteomes" id="UP000002524"/>
    </source>
</evidence>
<organism evidence="4 5">
    <name type="scientific">Deinococcus radiodurans (strain ATCC 13939 / DSM 20539 / JCM 16871 / CCUG 27074 / LMG 4051 / NBRC 15346 / NCIMB 9279 / VKM B-1422 / R1)</name>
    <dbReference type="NCBI Taxonomy" id="243230"/>
    <lineage>
        <taxon>Bacteria</taxon>
        <taxon>Thermotogati</taxon>
        <taxon>Deinococcota</taxon>
        <taxon>Deinococci</taxon>
        <taxon>Deinococcales</taxon>
        <taxon>Deinococcaceae</taxon>
        <taxon>Deinococcus</taxon>
    </lineage>
</organism>
<comment type="cofactor">
    <cofactor evidence="1">
        <name>Mg(2+)</name>
        <dbReference type="ChEBI" id="CHEBI:18420"/>
    </cofactor>
</comment>
<dbReference type="PANTHER" id="PTHR43046:SF16">
    <property type="entry name" value="ADP-RIBOSE PYROPHOSPHATASE YJHB-RELATED"/>
    <property type="match status" value="1"/>
</dbReference>
<dbReference type="HOGENOM" id="CLU_037162_18_1_0"/>
<dbReference type="InterPro" id="IPR000086">
    <property type="entry name" value="NUDIX_hydrolase_dom"/>
</dbReference>
<proteinExistence type="predicted"/>
<dbReference type="InParanoid" id="Q9RS55"/>
<dbReference type="SUPFAM" id="SSF55811">
    <property type="entry name" value="Nudix"/>
    <property type="match status" value="1"/>
</dbReference>
<dbReference type="OrthoDB" id="72337at2"/>
<protein>
    <submittedName>
        <fullName evidence="4">MutT/nudix family protein</fullName>
    </submittedName>
</protein>
<dbReference type="PATRIC" id="fig|243230.17.peg.2500"/>
<keyword evidence="2" id="KW-0378">Hydrolase</keyword>
<dbReference type="InterPro" id="IPR015797">
    <property type="entry name" value="NUDIX_hydrolase-like_dom_sf"/>
</dbReference>
<reference evidence="4 5" key="1">
    <citation type="journal article" date="1999" name="Science">
        <title>Genome sequence of the radioresistant bacterium Deinococcus radiodurans R1.</title>
        <authorList>
            <person name="White O."/>
            <person name="Eisen J.A."/>
            <person name="Heidelberg J.F."/>
            <person name="Hickey E.K."/>
            <person name="Peterson J.D."/>
            <person name="Dodson R.J."/>
            <person name="Haft D.H."/>
            <person name="Gwinn M.L."/>
            <person name="Nelson W.C."/>
            <person name="Richardson D.L."/>
            <person name="Moffat K.S."/>
            <person name="Qin H."/>
            <person name="Jiang L."/>
            <person name="Pamphile W."/>
            <person name="Crosby M."/>
            <person name="Shen M."/>
            <person name="Vamathevan J.J."/>
            <person name="Lam P."/>
            <person name="McDonald L."/>
            <person name="Utterback T."/>
            <person name="Zalewski C."/>
            <person name="Makarova K.S."/>
            <person name="Aravind L."/>
            <person name="Daly M.J."/>
            <person name="Minton K.W."/>
            <person name="Fleischmann R.D."/>
            <person name="Ketchum K.A."/>
            <person name="Nelson K.E."/>
            <person name="Salzberg S."/>
            <person name="Smith H.O."/>
            <person name="Venter J.C."/>
            <person name="Fraser C.M."/>
        </authorList>
    </citation>
    <scope>NUCLEOTIDE SEQUENCE [LARGE SCALE GENOMIC DNA]</scope>
    <source>
        <strain evidence="5">ATCC 13939 / DSM 20539 / JCM 16871 / LMG 4051 / NBRC 15346 / NCIMB 9279 / R1 / VKM B-1422</strain>
    </source>
</reference>
<dbReference type="STRING" id="243230.DR_2272"/>
<gene>
    <name evidence="4" type="ordered locus">DR_2272</name>
</gene>
<dbReference type="Gene3D" id="3.90.79.10">
    <property type="entry name" value="Nucleoside Triphosphate Pyrophosphohydrolase"/>
    <property type="match status" value="1"/>
</dbReference>
<dbReference type="Pfam" id="PF00293">
    <property type="entry name" value="NUDIX"/>
    <property type="match status" value="1"/>
</dbReference>
<dbReference type="GO" id="GO:0016787">
    <property type="term" value="F:hydrolase activity"/>
    <property type="evidence" value="ECO:0007669"/>
    <property type="project" value="UniProtKB-KW"/>
</dbReference>
<dbReference type="PaxDb" id="243230-DR_2272"/>
<dbReference type="PRINTS" id="PR00502">
    <property type="entry name" value="NUDIXFAMILY"/>
</dbReference>
<evidence type="ECO:0000256" key="2">
    <source>
        <dbReference type="ARBA" id="ARBA00022801"/>
    </source>
</evidence>
<keyword evidence="5" id="KW-1185">Reference proteome</keyword>
<dbReference type="PANTHER" id="PTHR43046">
    <property type="entry name" value="GDP-MANNOSE MANNOSYL HYDROLASE"/>
    <property type="match status" value="1"/>
</dbReference>
<dbReference type="Proteomes" id="UP000002524">
    <property type="component" value="Chromosome 1"/>
</dbReference>
<accession>Q9RS55</accession>